<reference evidence="4 5" key="1">
    <citation type="submission" date="2020-08" db="EMBL/GenBank/DDBJ databases">
        <title>A Genomic Blueprint of the Chicken Gut Microbiome.</title>
        <authorList>
            <person name="Gilroy R."/>
            <person name="Ravi A."/>
            <person name="Getino M."/>
            <person name="Pursley I."/>
            <person name="Horton D.L."/>
            <person name="Alikhan N.-F."/>
            <person name="Baker D."/>
            <person name="Gharbi K."/>
            <person name="Hall N."/>
            <person name="Watson M."/>
            <person name="Adriaenssens E.M."/>
            <person name="Foster-Nyarko E."/>
            <person name="Jarju S."/>
            <person name="Secka A."/>
            <person name="Antonio M."/>
            <person name="Oren A."/>
            <person name="Chaudhuri R."/>
            <person name="La Ragione R.M."/>
            <person name="Hildebrand F."/>
            <person name="Pallen M.J."/>
        </authorList>
    </citation>
    <scope>NUCLEOTIDE SEQUENCE [LARGE SCALE GENOMIC DNA]</scope>
    <source>
        <strain evidence="4 5">Sa1CVA4</strain>
    </source>
</reference>
<dbReference type="RefSeq" id="WP_251834160.1">
    <property type="nucleotide sequence ID" value="NZ_JACSPS010000004.1"/>
</dbReference>
<dbReference type="InterPro" id="IPR008978">
    <property type="entry name" value="HSP20-like_chaperone"/>
</dbReference>
<evidence type="ECO:0000313" key="5">
    <source>
        <dbReference type="Proteomes" id="UP000626242"/>
    </source>
</evidence>
<dbReference type="PANTHER" id="PTHR11527">
    <property type="entry name" value="HEAT-SHOCK PROTEIN 20 FAMILY MEMBER"/>
    <property type="match status" value="1"/>
</dbReference>
<evidence type="ECO:0000313" key="4">
    <source>
        <dbReference type="EMBL" id="MBD8018964.1"/>
    </source>
</evidence>
<dbReference type="Gene3D" id="2.60.40.790">
    <property type="match status" value="1"/>
</dbReference>
<keyword evidence="5" id="KW-1185">Reference proteome</keyword>
<gene>
    <name evidence="4" type="ORF">H9628_10815</name>
</gene>
<dbReference type="InterPro" id="IPR002068">
    <property type="entry name" value="A-crystallin/Hsp20_dom"/>
</dbReference>
<dbReference type="EMBL" id="JACSPS010000004">
    <property type="protein sequence ID" value="MBD8018964.1"/>
    <property type="molecule type" value="Genomic_DNA"/>
</dbReference>
<dbReference type="Proteomes" id="UP000626242">
    <property type="component" value="Unassembled WGS sequence"/>
</dbReference>
<organism evidence="4 5">
    <name type="scientific">Kaistella pullorum</name>
    <dbReference type="NCBI Taxonomy" id="2763074"/>
    <lineage>
        <taxon>Bacteria</taxon>
        <taxon>Pseudomonadati</taxon>
        <taxon>Bacteroidota</taxon>
        <taxon>Flavobacteriia</taxon>
        <taxon>Flavobacteriales</taxon>
        <taxon>Weeksellaceae</taxon>
        <taxon>Chryseobacterium group</taxon>
        <taxon>Kaistella</taxon>
    </lineage>
</organism>
<evidence type="ECO:0000256" key="2">
    <source>
        <dbReference type="RuleBase" id="RU003616"/>
    </source>
</evidence>
<evidence type="ECO:0000259" key="3">
    <source>
        <dbReference type="PROSITE" id="PS01031"/>
    </source>
</evidence>
<comment type="similarity">
    <text evidence="1 2">Belongs to the small heat shock protein (HSP20) family.</text>
</comment>
<dbReference type="SUPFAM" id="SSF49764">
    <property type="entry name" value="HSP20-like chaperones"/>
    <property type="match status" value="1"/>
</dbReference>
<dbReference type="InterPro" id="IPR031107">
    <property type="entry name" value="Small_HSP"/>
</dbReference>
<accession>A0ABR8WPH8</accession>
<dbReference type="CDD" id="cd06471">
    <property type="entry name" value="ACD_LpsHSP_like"/>
    <property type="match status" value="1"/>
</dbReference>
<feature type="domain" description="SHSP" evidence="3">
    <location>
        <begin position="28"/>
        <end position="142"/>
    </location>
</feature>
<dbReference type="Pfam" id="PF00011">
    <property type="entry name" value="HSP20"/>
    <property type="match status" value="1"/>
</dbReference>
<comment type="caution">
    <text evidence="4">The sequence shown here is derived from an EMBL/GenBank/DDBJ whole genome shotgun (WGS) entry which is preliminary data.</text>
</comment>
<evidence type="ECO:0000256" key="1">
    <source>
        <dbReference type="PROSITE-ProRule" id="PRU00285"/>
    </source>
</evidence>
<dbReference type="PROSITE" id="PS01031">
    <property type="entry name" value="SHSP"/>
    <property type="match status" value="1"/>
</dbReference>
<proteinExistence type="inferred from homology"/>
<protein>
    <submittedName>
        <fullName evidence="4">Hsp20/alpha crystallin family protein</fullName>
    </submittedName>
</protein>
<name>A0ABR8WPH8_9FLAO</name>
<sequence length="142" mass="16479">MSNLIRRNSFFDDFITKDLFDFATPRFQKTDFTLPSVNVKEHEAGFEIQVAAPGIKKEDFKINLERNVLTISSERQSENEEKDNNGAFTRREFNYSSFSRSFTLPEVVEADRIEASYEDGILKIDVPKKEVTMQNVKTIEIK</sequence>